<reference evidence="3" key="1">
    <citation type="submission" date="2018-04" db="EMBL/GenBank/DDBJ databases">
        <authorList>
            <person name="Cornet L."/>
        </authorList>
    </citation>
    <scope>NUCLEOTIDE SEQUENCE [LARGE SCALE GENOMIC DNA]</scope>
</reference>
<evidence type="ECO:0000313" key="3">
    <source>
        <dbReference type="Proteomes" id="UP000249081"/>
    </source>
</evidence>
<organism evidence="2 3">
    <name type="scientific">Shackletoniella antarctica</name>
    <dbReference type="NCBI Taxonomy" id="268115"/>
    <lineage>
        <taxon>Bacteria</taxon>
        <taxon>Bacillati</taxon>
        <taxon>Cyanobacteriota</taxon>
        <taxon>Cyanophyceae</taxon>
        <taxon>Oculatellales</taxon>
        <taxon>Oculatellaceae</taxon>
        <taxon>Shackletoniella</taxon>
    </lineage>
</organism>
<dbReference type="EMBL" id="QBMN01000065">
    <property type="protein sequence ID" value="PZO41320.1"/>
    <property type="molecule type" value="Genomic_DNA"/>
</dbReference>
<comment type="caution">
    <text evidence="2">The sequence shown here is derived from an EMBL/GenBank/DDBJ whole genome shotgun (WGS) entry which is preliminary data.</text>
</comment>
<feature type="chain" id="PRO_5015864858" description="Secreted protein" evidence="1">
    <location>
        <begin position="23"/>
        <end position="75"/>
    </location>
</feature>
<evidence type="ECO:0000256" key="1">
    <source>
        <dbReference type="SAM" id="SignalP"/>
    </source>
</evidence>
<accession>A0A2W4WA46</accession>
<evidence type="ECO:0008006" key="4">
    <source>
        <dbReference type="Google" id="ProtNLM"/>
    </source>
</evidence>
<dbReference type="Proteomes" id="UP000249081">
    <property type="component" value="Unassembled WGS sequence"/>
</dbReference>
<gene>
    <name evidence="2" type="ORF">DCF17_10795</name>
</gene>
<feature type="signal peptide" evidence="1">
    <location>
        <begin position="1"/>
        <end position="22"/>
    </location>
</feature>
<sequence length="75" mass="8572">MMIALPLLIWHPFAQMPVAAFAESLKAWATQVDLKRCSCSPRGTKELAKKEPFDPKHPYVATARLLKQKENRRLP</sequence>
<keyword evidence="1" id="KW-0732">Signal</keyword>
<dbReference type="AlphaFoldDB" id="A0A2W4WA46"/>
<protein>
    <recommendedName>
        <fullName evidence="4">Secreted protein</fullName>
    </recommendedName>
</protein>
<proteinExistence type="predicted"/>
<evidence type="ECO:0000313" key="2">
    <source>
        <dbReference type="EMBL" id="PZO41320.1"/>
    </source>
</evidence>
<name>A0A2W4WA46_9CYAN</name>
<reference evidence="2 3" key="2">
    <citation type="submission" date="2018-06" db="EMBL/GenBank/DDBJ databases">
        <title>Metagenomic assembly of (sub)arctic Cyanobacteria and their associated microbiome from non-axenic cultures.</title>
        <authorList>
            <person name="Baurain D."/>
        </authorList>
    </citation>
    <scope>NUCLEOTIDE SEQUENCE [LARGE SCALE GENOMIC DNA]</scope>
    <source>
        <strain evidence="2">ULC041bin1</strain>
    </source>
</reference>